<organism evidence="1 2">
    <name type="scientific">Flavobacterium johnsoniae</name>
    <name type="common">Cytophaga johnsonae</name>
    <dbReference type="NCBI Taxonomy" id="986"/>
    <lineage>
        <taxon>Bacteria</taxon>
        <taxon>Pseudomonadati</taxon>
        <taxon>Bacteroidota</taxon>
        <taxon>Flavobacteriia</taxon>
        <taxon>Flavobacteriales</taxon>
        <taxon>Flavobacteriaceae</taxon>
        <taxon>Flavobacterium</taxon>
    </lineage>
</organism>
<protein>
    <submittedName>
        <fullName evidence="1">Uncharacterized protein</fullName>
    </submittedName>
</protein>
<dbReference type="EMBL" id="FQWH01000002">
    <property type="protein sequence ID" value="SHG27261.1"/>
    <property type="molecule type" value="Genomic_DNA"/>
</dbReference>
<evidence type="ECO:0000313" key="2">
    <source>
        <dbReference type="Proteomes" id="UP000184112"/>
    </source>
</evidence>
<accession>A0A1M5IG47</accession>
<dbReference type="AlphaFoldDB" id="A0A1M5IG47"/>
<reference evidence="1 2" key="1">
    <citation type="submission" date="2016-11" db="EMBL/GenBank/DDBJ databases">
        <authorList>
            <person name="Jaros S."/>
            <person name="Januszkiewicz K."/>
            <person name="Wedrychowicz H."/>
        </authorList>
    </citation>
    <scope>NUCLEOTIDE SEQUENCE [LARGE SCALE GENOMIC DNA]</scope>
    <source>
        <strain evidence="1 2">DSM 6792</strain>
    </source>
</reference>
<dbReference type="Proteomes" id="UP000184112">
    <property type="component" value="Unassembled WGS sequence"/>
</dbReference>
<evidence type="ECO:0000313" key="1">
    <source>
        <dbReference type="EMBL" id="SHG27261.1"/>
    </source>
</evidence>
<dbReference type="RefSeq" id="WP_139261576.1">
    <property type="nucleotide sequence ID" value="NZ_FQWH01000002.1"/>
</dbReference>
<proteinExistence type="predicted"/>
<name>A0A1M5IG47_FLAJO</name>
<sequence length="107" mass="12545">MITREMFLEALEKMKDASEVIEAYQMQFEEVVKPKDELKDKRLLVVGDEVECVEIHRNSEGKLTIGKRYPVKRTKELHRGGLLFSIENDRGKIRDYNSKNSQFKALK</sequence>
<gene>
    <name evidence="1" type="ORF">SAMN05444388_10286</name>
</gene>